<evidence type="ECO:0000313" key="1">
    <source>
        <dbReference type="EMBL" id="CAG6488524.1"/>
    </source>
</evidence>
<dbReference type="AlphaFoldDB" id="A0A8D8C987"/>
<organism evidence="1">
    <name type="scientific">Culex pipiens</name>
    <name type="common">House mosquito</name>
    <dbReference type="NCBI Taxonomy" id="7175"/>
    <lineage>
        <taxon>Eukaryota</taxon>
        <taxon>Metazoa</taxon>
        <taxon>Ecdysozoa</taxon>
        <taxon>Arthropoda</taxon>
        <taxon>Hexapoda</taxon>
        <taxon>Insecta</taxon>
        <taxon>Pterygota</taxon>
        <taxon>Neoptera</taxon>
        <taxon>Endopterygota</taxon>
        <taxon>Diptera</taxon>
        <taxon>Nematocera</taxon>
        <taxon>Culicoidea</taxon>
        <taxon>Culicidae</taxon>
        <taxon>Culicinae</taxon>
        <taxon>Culicini</taxon>
        <taxon>Culex</taxon>
        <taxon>Culex</taxon>
    </lineage>
</organism>
<name>A0A8D8C987_CULPI</name>
<accession>A0A8D8C987</accession>
<dbReference type="EMBL" id="HBUE01110255">
    <property type="protein sequence ID" value="CAG6488524.1"/>
    <property type="molecule type" value="Transcribed_RNA"/>
</dbReference>
<proteinExistence type="predicted"/>
<sequence length="141" mass="14770">MTPNFSQGSACAHAHEAGKHNVSLQDKLLGLFSDVTLLHRLPLLPDLLSFPTIPLPYRLPPTSTCFFPDTVGGSSADVGPLSYACRCSASGSAEPTSSLLVLLLAGLGVDVELAGVPASLWLLLQSSLTPSCACPSRPRVW</sequence>
<reference evidence="1" key="1">
    <citation type="submission" date="2021-05" db="EMBL/GenBank/DDBJ databases">
        <authorList>
            <person name="Alioto T."/>
            <person name="Alioto T."/>
            <person name="Gomez Garrido J."/>
        </authorList>
    </citation>
    <scope>NUCLEOTIDE SEQUENCE</scope>
</reference>
<protein>
    <submittedName>
        <fullName evidence="1">(northern house mosquito) hypothetical protein</fullName>
    </submittedName>
</protein>